<evidence type="ECO:0000313" key="3">
    <source>
        <dbReference type="Proteomes" id="UP000007110"/>
    </source>
</evidence>
<reference evidence="2" key="2">
    <citation type="submission" date="2021-01" db="UniProtKB">
        <authorList>
            <consortium name="EnsemblMetazoa"/>
        </authorList>
    </citation>
    <scope>IDENTIFICATION</scope>
</reference>
<dbReference type="OMA" id="RTANDQH"/>
<dbReference type="GeneID" id="100890578"/>
<feature type="compositionally biased region" description="Basic residues" evidence="1">
    <location>
        <begin position="307"/>
        <end position="318"/>
    </location>
</feature>
<dbReference type="InParanoid" id="A0A7M7GI97"/>
<evidence type="ECO:0000256" key="1">
    <source>
        <dbReference type="SAM" id="MobiDB-lite"/>
    </source>
</evidence>
<dbReference type="OrthoDB" id="5976067at2759"/>
<sequence>MADVLGARISQRQKFDKQKWFHKNGQENPACTQNTGRRNQRSWREHTRPSFMRLDSAGENSASSCEDLNGAFSPEILASNHCRPRFQEQEPRSFTETPQGGGLLDKVKSAFGTRNQYLPPRRSGTRHLAQHTSSDNSDARLASLDSVAEKFTNMSMPKPKMNPQAQHWGNPMPNWQQHANGSPAHYGAQGQWGRTANDQHDRNHAPIFHPYQGMNQPPLLSSTQNYQRNFYSQQPWQQHMMGGNCPPYPPFTWGFNQFAPPPYWQGQQRSRPPFPCQQWLGPQMMQGYGNQGQGPMPQHQRAQSPAKRQKWNNRHGNRQRTSPQSKSKSRCHVDQSKSSSTPAPVQATSDIESSVDQSVNLQVDATVVKSDGLSSKEKTTVHAKKNVECEVSDRAIYSTENVGKTEQDEEHIAIQNENIERQSSCLTAKKEQDSEDTCIAIKNENIDHQKPEVSRVHDTDKTESEAIERHSTIDLILADYEVQSSAPDKVTAFSYSSDSGDSDGDSDSAVETNADLWESFTASDDPYNPLCGWRCSDGIQEVRPGVKTSIRDCHVDSGTDEGDWSETDSDDDYDSGDESPVDDVDASLHRSFKLSDPQLQELRDNLSSTPKVKSESTSAHHPSVAFILGSTSSSSEDEDGDWDTLDDPSILQDDPLWDSFNRARDPYSPMEAWKFRDSNLSSPVAPSSPSQTTPMRKDSVDGLRTLLLTPTERKETLPQCEELSPRDSDGENFAIATVRVHSARDDFGLGLRKPVVCEVAMKRVSSASCLRRFQLTPKDKATKKVRFCPNSSFIVLVEKDLTSCENNATIGAENDWQACARDRMRFKARIDQLSIVLDPVLTNEHREQVYASRKAVGGCR</sequence>
<dbReference type="KEGG" id="spu:100890578"/>
<name>A0A7M7GI97_STRPU</name>
<feature type="region of interest" description="Disordered" evidence="1">
    <location>
        <begin position="678"/>
        <end position="697"/>
    </location>
</feature>
<keyword evidence="3" id="KW-1185">Reference proteome</keyword>
<feature type="region of interest" description="Disordered" evidence="1">
    <location>
        <begin position="177"/>
        <end position="222"/>
    </location>
</feature>
<dbReference type="AlphaFoldDB" id="A0A7M7GI97"/>
<dbReference type="EnsemblMetazoa" id="XM_003725806">
    <property type="protein sequence ID" value="XP_003725854"/>
    <property type="gene ID" value="LOC100890578"/>
</dbReference>
<feature type="compositionally biased region" description="Polar residues" evidence="1">
    <location>
        <begin position="213"/>
        <end position="222"/>
    </location>
</feature>
<accession>A0A7M7GI97</accession>
<feature type="compositionally biased region" description="Low complexity" evidence="1">
    <location>
        <begin position="281"/>
        <end position="298"/>
    </location>
</feature>
<proteinExistence type="predicted"/>
<feature type="region of interest" description="Disordered" evidence="1">
    <location>
        <begin position="24"/>
        <end position="45"/>
    </location>
</feature>
<feature type="region of interest" description="Disordered" evidence="1">
    <location>
        <begin position="262"/>
        <end position="355"/>
    </location>
</feature>
<dbReference type="Proteomes" id="UP000007110">
    <property type="component" value="Unassembled WGS sequence"/>
</dbReference>
<protein>
    <submittedName>
        <fullName evidence="2">Uncharacterized protein</fullName>
    </submittedName>
</protein>
<reference evidence="3" key="1">
    <citation type="submission" date="2015-02" db="EMBL/GenBank/DDBJ databases">
        <title>Genome sequencing for Strongylocentrotus purpuratus.</title>
        <authorList>
            <person name="Murali S."/>
            <person name="Liu Y."/>
            <person name="Vee V."/>
            <person name="English A."/>
            <person name="Wang M."/>
            <person name="Skinner E."/>
            <person name="Han Y."/>
            <person name="Muzny D.M."/>
            <person name="Worley K.C."/>
            <person name="Gibbs R.A."/>
        </authorList>
    </citation>
    <scope>NUCLEOTIDE SEQUENCE</scope>
</reference>
<feature type="region of interest" description="Disordered" evidence="1">
    <location>
        <begin position="551"/>
        <end position="643"/>
    </location>
</feature>
<feature type="compositionally biased region" description="Polar residues" evidence="1">
    <location>
        <begin position="26"/>
        <end position="37"/>
    </location>
</feature>
<feature type="compositionally biased region" description="Polar residues" evidence="1">
    <location>
        <begin position="678"/>
        <end position="694"/>
    </location>
</feature>
<dbReference type="RefSeq" id="XP_003725854.1">
    <property type="nucleotide sequence ID" value="XM_003725806.3"/>
</dbReference>
<feature type="compositionally biased region" description="Polar residues" evidence="1">
    <location>
        <begin position="336"/>
        <end position="355"/>
    </location>
</feature>
<evidence type="ECO:0000313" key="2">
    <source>
        <dbReference type="EnsemblMetazoa" id="XP_003725854"/>
    </source>
</evidence>
<feature type="compositionally biased region" description="Polar residues" evidence="1">
    <location>
        <begin position="605"/>
        <end position="620"/>
    </location>
</feature>
<feature type="region of interest" description="Disordered" evidence="1">
    <location>
        <begin position="114"/>
        <end position="141"/>
    </location>
</feature>
<organism evidence="2 3">
    <name type="scientific">Strongylocentrotus purpuratus</name>
    <name type="common">Purple sea urchin</name>
    <dbReference type="NCBI Taxonomy" id="7668"/>
    <lineage>
        <taxon>Eukaryota</taxon>
        <taxon>Metazoa</taxon>
        <taxon>Echinodermata</taxon>
        <taxon>Eleutherozoa</taxon>
        <taxon>Echinozoa</taxon>
        <taxon>Echinoidea</taxon>
        <taxon>Euechinoidea</taxon>
        <taxon>Echinacea</taxon>
        <taxon>Camarodonta</taxon>
        <taxon>Echinidea</taxon>
        <taxon>Strongylocentrotidae</taxon>
        <taxon>Strongylocentrotus</taxon>
    </lineage>
</organism>
<feature type="compositionally biased region" description="Acidic residues" evidence="1">
    <location>
        <begin position="558"/>
        <end position="585"/>
    </location>
</feature>